<evidence type="ECO:0000313" key="2">
    <source>
        <dbReference type="Proteomes" id="UP000254597"/>
    </source>
</evidence>
<dbReference type="Proteomes" id="UP000254597">
    <property type="component" value="Unassembled WGS sequence"/>
</dbReference>
<dbReference type="EMBL" id="UGWP01000004">
    <property type="protein sequence ID" value="SUF57555.1"/>
    <property type="molecule type" value="Genomic_DNA"/>
</dbReference>
<protein>
    <submittedName>
        <fullName evidence="1">Uncharacterized protein</fullName>
    </submittedName>
</protein>
<sequence length="124" mass="14163">MKPEIFDNQKSAELVSTEEFIKFIYSFNYKLTCPVCRQGLWDTQGLVKIEAVEGEPPVDVIESLNYSRYIAEEDRTNAYPGGLPLFRVTCHNCAYIMLFSYKRVRTLIAKQAEEAAQKKGGRDA</sequence>
<gene>
    <name evidence="1" type="ORF">NCTC10252_02824</name>
</gene>
<evidence type="ECO:0000313" key="1">
    <source>
        <dbReference type="EMBL" id="SUF57555.1"/>
    </source>
</evidence>
<reference evidence="1 2" key="1">
    <citation type="submission" date="2018-06" db="EMBL/GenBank/DDBJ databases">
        <authorList>
            <consortium name="Pathogen Informatics"/>
            <person name="Doyle S."/>
        </authorList>
    </citation>
    <scope>NUCLEOTIDE SEQUENCE [LARGE SCALE GENOMIC DNA]</scope>
    <source>
        <strain evidence="1 2">NCTC10252</strain>
    </source>
</reference>
<accession>A0A379QK92</accession>
<proteinExistence type="predicted"/>
<organism evidence="1 2">
    <name type="scientific">Salmonella enterica</name>
    <name type="common">Salmonella choleraesuis</name>
    <dbReference type="NCBI Taxonomy" id="28901"/>
    <lineage>
        <taxon>Bacteria</taxon>
        <taxon>Pseudomonadati</taxon>
        <taxon>Pseudomonadota</taxon>
        <taxon>Gammaproteobacteria</taxon>
        <taxon>Enterobacterales</taxon>
        <taxon>Enterobacteriaceae</taxon>
        <taxon>Salmonella</taxon>
    </lineage>
</organism>
<name>A0A379QK92_SALER</name>
<dbReference type="AlphaFoldDB" id="A0A379QK92"/>